<organism evidence="2 3">
    <name type="scientific">Sphingopyxis indica</name>
    <dbReference type="NCBI Taxonomy" id="436663"/>
    <lineage>
        <taxon>Bacteria</taxon>
        <taxon>Pseudomonadati</taxon>
        <taxon>Pseudomonadota</taxon>
        <taxon>Alphaproteobacteria</taxon>
        <taxon>Sphingomonadales</taxon>
        <taxon>Sphingomonadaceae</taxon>
        <taxon>Sphingopyxis</taxon>
    </lineage>
</organism>
<evidence type="ECO:0008006" key="4">
    <source>
        <dbReference type="Google" id="ProtNLM"/>
    </source>
</evidence>
<proteinExistence type="predicted"/>
<evidence type="ECO:0000313" key="2">
    <source>
        <dbReference type="EMBL" id="SNS38256.1"/>
    </source>
</evidence>
<feature type="transmembrane region" description="Helical" evidence="1">
    <location>
        <begin position="41"/>
        <end position="61"/>
    </location>
</feature>
<evidence type="ECO:0000313" key="3">
    <source>
        <dbReference type="Proteomes" id="UP000198339"/>
    </source>
</evidence>
<feature type="transmembrane region" description="Helical" evidence="1">
    <location>
        <begin position="97"/>
        <end position="116"/>
    </location>
</feature>
<protein>
    <recommendedName>
        <fullName evidence="4">SPW repeat-containing protein</fullName>
    </recommendedName>
</protein>
<dbReference type="AlphaFoldDB" id="A0A239E0P1"/>
<dbReference type="OrthoDB" id="7450508at2"/>
<keyword evidence="1" id="KW-1133">Transmembrane helix</keyword>
<feature type="transmembrane region" description="Helical" evidence="1">
    <location>
        <begin position="12"/>
        <end position="35"/>
    </location>
</feature>
<keyword evidence="1" id="KW-0472">Membrane</keyword>
<dbReference type="EMBL" id="FZPA01000001">
    <property type="protein sequence ID" value="SNS38256.1"/>
    <property type="molecule type" value="Genomic_DNA"/>
</dbReference>
<name>A0A239E0P1_9SPHN</name>
<keyword evidence="1" id="KW-0812">Transmembrane</keyword>
<accession>A0A239E0P1</accession>
<reference evidence="2 3" key="1">
    <citation type="submission" date="2017-06" db="EMBL/GenBank/DDBJ databases">
        <authorList>
            <person name="Kim H.J."/>
            <person name="Triplett B.A."/>
        </authorList>
    </citation>
    <scope>NUCLEOTIDE SEQUENCE [LARGE SCALE GENOMIC DNA]</scope>
    <source>
        <strain evidence="2 3">DS15</strain>
    </source>
</reference>
<dbReference type="Proteomes" id="UP000198339">
    <property type="component" value="Unassembled WGS sequence"/>
</dbReference>
<dbReference type="RefSeq" id="WP_089214403.1">
    <property type="nucleotide sequence ID" value="NZ_FZPA01000001.1"/>
</dbReference>
<gene>
    <name evidence="2" type="ORF">SAMN06295955_101541</name>
</gene>
<keyword evidence="3" id="KW-1185">Reference proteome</keyword>
<evidence type="ECO:0000256" key="1">
    <source>
        <dbReference type="SAM" id="Phobius"/>
    </source>
</evidence>
<sequence>MPSFNLKTTLIVDAVTCTALFLLCVFATVTVAALLGLPSDVVTVAGWIGLPSAALMLLVAFQKEPSKGLANLIAVGNLGWVAASFAVIAIFAAQMTWLGIVIVAVQALVVLEMALLEAKGAAALPRPAATA</sequence>
<feature type="transmembrane region" description="Helical" evidence="1">
    <location>
        <begin position="68"/>
        <end position="91"/>
    </location>
</feature>